<dbReference type="EMBL" id="CAJNNV010024338">
    <property type="protein sequence ID" value="CAE8609516.1"/>
    <property type="molecule type" value="Genomic_DNA"/>
</dbReference>
<proteinExistence type="predicted"/>
<feature type="non-terminal residue" evidence="1">
    <location>
        <position position="1"/>
    </location>
</feature>
<evidence type="ECO:0000313" key="1">
    <source>
        <dbReference type="EMBL" id="CAE8609516.1"/>
    </source>
</evidence>
<organism evidence="1 2">
    <name type="scientific">Polarella glacialis</name>
    <name type="common">Dinoflagellate</name>
    <dbReference type="NCBI Taxonomy" id="89957"/>
    <lineage>
        <taxon>Eukaryota</taxon>
        <taxon>Sar</taxon>
        <taxon>Alveolata</taxon>
        <taxon>Dinophyceae</taxon>
        <taxon>Suessiales</taxon>
        <taxon>Suessiaceae</taxon>
        <taxon>Polarella</taxon>
    </lineage>
</organism>
<protein>
    <recommendedName>
        <fullName evidence="3">KIF-binding protein</fullName>
    </recommendedName>
</protein>
<sequence>DAEDAIKRYDELWAVEDPEENPYKSKYVAREVLEMAVKELEKLLSDAPQGEVADRAHEMIARLLLYLGKNLYFCEEVPQAEKYFNRSLERYLRSPLRLAPKPFCHILDVLNQLGML</sequence>
<evidence type="ECO:0008006" key="3">
    <source>
        <dbReference type="Google" id="ProtNLM"/>
    </source>
</evidence>
<dbReference type="PANTHER" id="PTHR46321:SF1">
    <property type="entry name" value="KIF-BINDING PROTEIN"/>
    <property type="match status" value="1"/>
</dbReference>
<dbReference type="PANTHER" id="PTHR46321">
    <property type="entry name" value="KIF1-BINDING PROTEIN"/>
    <property type="match status" value="1"/>
</dbReference>
<dbReference type="Proteomes" id="UP000654075">
    <property type="component" value="Unassembled WGS sequence"/>
</dbReference>
<dbReference type="Gene3D" id="1.25.40.10">
    <property type="entry name" value="Tetratricopeptide repeat domain"/>
    <property type="match status" value="1"/>
</dbReference>
<comment type="caution">
    <text evidence="1">The sequence shown here is derived from an EMBL/GenBank/DDBJ whole genome shotgun (WGS) entry which is preliminary data.</text>
</comment>
<accession>A0A813F7F7</accession>
<gene>
    <name evidence="1" type="ORF">PGLA1383_LOCUS27343</name>
</gene>
<keyword evidence="2" id="KW-1185">Reference proteome</keyword>
<dbReference type="AlphaFoldDB" id="A0A813F7F7"/>
<evidence type="ECO:0000313" key="2">
    <source>
        <dbReference type="Proteomes" id="UP000654075"/>
    </source>
</evidence>
<reference evidence="1" key="1">
    <citation type="submission" date="2021-02" db="EMBL/GenBank/DDBJ databases">
        <authorList>
            <person name="Dougan E. K."/>
            <person name="Rhodes N."/>
            <person name="Thang M."/>
            <person name="Chan C."/>
        </authorList>
    </citation>
    <scope>NUCLEOTIDE SEQUENCE</scope>
</reference>
<dbReference type="OrthoDB" id="409897at2759"/>
<dbReference type="InterPro" id="IPR011990">
    <property type="entry name" value="TPR-like_helical_dom_sf"/>
</dbReference>
<feature type="non-terminal residue" evidence="1">
    <location>
        <position position="116"/>
    </location>
</feature>
<name>A0A813F7F7_POLGL</name>